<sequence>MVLPVSPGTGRVTYSDTVRVPNATAKNLLNAVADTYAKSFVFADYQPGLPDSAQVLRTRQKADPGEYLMLGTAMMMKPGEEIVYVAGVSPLANLEAPTPVRYLHFVLRLRAEPGVCYLSITELHQRTTTMKREMERRMAGYSAMTQGHKPTTPTRPPASTPIETLYETWLPGYKVAPASKTPPQAGKPTLQDAQLLDRTARGVLVELRQNLMRQGRSVPASNTQK</sequence>
<dbReference type="Proteomes" id="UP000054223">
    <property type="component" value="Unassembled WGS sequence"/>
</dbReference>
<evidence type="ECO:0000313" key="2">
    <source>
        <dbReference type="EMBL" id="KUG07696.1"/>
    </source>
</evidence>
<evidence type="ECO:0000313" key="3">
    <source>
        <dbReference type="Proteomes" id="UP000054223"/>
    </source>
</evidence>
<keyword evidence="3" id="KW-1185">Reference proteome</keyword>
<organism evidence="2 3">
    <name type="scientific">Solirubrum puertoriconensis</name>
    <dbReference type="NCBI Taxonomy" id="1751427"/>
    <lineage>
        <taxon>Bacteria</taxon>
        <taxon>Pseudomonadati</taxon>
        <taxon>Bacteroidota</taxon>
        <taxon>Cytophagia</taxon>
        <taxon>Cytophagales</taxon>
    </lineage>
</organism>
<gene>
    <name evidence="2" type="ORF">ASU33_15350</name>
</gene>
<protein>
    <submittedName>
        <fullName evidence="2">Uncharacterized protein</fullName>
    </submittedName>
</protein>
<evidence type="ECO:0000256" key="1">
    <source>
        <dbReference type="SAM" id="MobiDB-lite"/>
    </source>
</evidence>
<dbReference type="AlphaFoldDB" id="A0A9X0HKP0"/>
<comment type="caution">
    <text evidence="2">The sequence shown here is derived from an EMBL/GenBank/DDBJ whole genome shotgun (WGS) entry which is preliminary data.</text>
</comment>
<accession>A0A9X0HKP0</accession>
<name>A0A9X0HKP0_SOLP1</name>
<reference evidence="2 3" key="1">
    <citation type="submission" date="2015-11" db="EMBL/GenBank/DDBJ databases">
        <title>Solirubrum puertoriconensis gen. nov. an environmental bacteria isolated in Puerto Rico.</title>
        <authorList>
            <person name="Cuebas-Irizarry M.F."/>
            <person name="Montalvo-Rodriguez R."/>
        </authorList>
    </citation>
    <scope>NUCLEOTIDE SEQUENCE [LARGE SCALE GENOMIC DNA]</scope>
    <source>
        <strain evidence="2 3">MC1A</strain>
    </source>
</reference>
<proteinExistence type="predicted"/>
<feature type="region of interest" description="Disordered" evidence="1">
    <location>
        <begin position="142"/>
        <end position="161"/>
    </location>
</feature>
<dbReference type="EMBL" id="LNAL01000007">
    <property type="protein sequence ID" value="KUG07696.1"/>
    <property type="molecule type" value="Genomic_DNA"/>
</dbReference>